<evidence type="ECO:0000256" key="10">
    <source>
        <dbReference type="RuleBase" id="RU000589"/>
    </source>
</evidence>
<sequence length="329" mass="36515">TISQPRTLDLKTLLAQKSTRPWHCVLARILPYFFNCQMDGYQDTLYVHTYRQFYRDCVISGTIDFIFGDSAAVFQDCTLVVRKPLSNQNWHSDSSSRKDLRQPTGLVLQNCSFVADPEYYPVRKTNKSLLGKAMERILENRHHGIFPGRLDPTGGMAALERNLRPPNPVLHRVQQPRPAASKANRVKWDGVKEVPANRIQRFTADEFIDGKRWVPVSDVPYAGGFIFPVPAEDPNSIYSEVGPEEDKDLNGSFKNKSEFVGRKIPPTNAPTASPGSISAAPEYSHIPASPESHIAASPDSYTAAAPALSPAVSQQPGSFFGLNKFLGGW</sequence>
<dbReference type="EC" id="3.1.1.11" evidence="3 10"/>
<dbReference type="InterPro" id="IPR011050">
    <property type="entry name" value="Pectin_lyase_fold/virulence"/>
</dbReference>
<keyword evidence="4" id="KW-0964">Secreted</keyword>
<organism evidence="13 14">
    <name type="scientific">Phtheirospermum japonicum</name>
    <dbReference type="NCBI Taxonomy" id="374723"/>
    <lineage>
        <taxon>Eukaryota</taxon>
        <taxon>Viridiplantae</taxon>
        <taxon>Streptophyta</taxon>
        <taxon>Embryophyta</taxon>
        <taxon>Tracheophyta</taxon>
        <taxon>Spermatophyta</taxon>
        <taxon>Magnoliopsida</taxon>
        <taxon>eudicotyledons</taxon>
        <taxon>Gunneridae</taxon>
        <taxon>Pentapetalae</taxon>
        <taxon>asterids</taxon>
        <taxon>lamiids</taxon>
        <taxon>Lamiales</taxon>
        <taxon>Orobanchaceae</taxon>
        <taxon>Orobanchaceae incertae sedis</taxon>
        <taxon>Phtheirospermum</taxon>
    </lineage>
</organism>
<dbReference type="InterPro" id="IPR000070">
    <property type="entry name" value="Pectinesterase_cat"/>
</dbReference>
<comment type="caution">
    <text evidence="13">The sequence shown here is derived from an EMBL/GenBank/DDBJ whole genome shotgun (WGS) entry which is preliminary data.</text>
</comment>
<feature type="region of interest" description="Disordered" evidence="11">
    <location>
        <begin position="258"/>
        <end position="300"/>
    </location>
</feature>
<evidence type="ECO:0000256" key="8">
    <source>
        <dbReference type="ARBA" id="ARBA00047928"/>
    </source>
</evidence>
<dbReference type="Pfam" id="PF01095">
    <property type="entry name" value="Pectinesterase"/>
    <property type="match status" value="1"/>
</dbReference>
<feature type="active site" evidence="9">
    <location>
        <position position="64"/>
    </location>
</feature>
<comment type="subcellular location">
    <subcellularLocation>
        <location evidence="1">Secreted</location>
    </subcellularLocation>
</comment>
<dbReference type="GO" id="GO:0030599">
    <property type="term" value="F:pectinesterase activity"/>
    <property type="evidence" value="ECO:0007669"/>
    <property type="project" value="UniProtKB-UniRule"/>
</dbReference>
<evidence type="ECO:0000256" key="11">
    <source>
        <dbReference type="SAM" id="MobiDB-lite"/>
    </source>
</evidence>
<dbReference type="AlphaFoldDB" id="A0A830D6T6"/>
<dbReference type="EMBL" id="BMAC01001088">
    <property type="protein sequence ID" value="GFQ05559.1"/>
    <property type="molecule type" value="Genomic_DNA"/>
</dbReference>
<comment type="pathway">
    <text evidence="2 10">Glycan metabolism; pectin degradation; 2-dehydro-3-deoxy-D-gluconate from pectin: step 1/5.</text>
</comment>
<dbReference type="PANTHER" id="PTHR31707">
    <property type="entry name" value="PECTINESTERASE"/>
    <property type="match status" value="1"/>
</dbReference>
<dbReference type="Gene3D" id="2.160.20.10">
    <property type="entry name" value="Single-stranded right-handed beta-helix, Pectin lyase-like"/>
    <property type="match status" value="1"/>
</dbReference>
<reference evidence="13" key="1">
    <citation type="submission" date="2020-07" db="EMBL/GenBank/DDBJ databases">
        <title>Ethylene signaling mediates host invasion by parasitic plants.</title>
        <authorList>
            <person name="Yoshida S."/>
        </authorList>
    </citation>
    <scope>NUCLEOTIDE SEQUENCE</scope>
    <source>
        <strain evidence="13">Okayama</strain>
    </source>
</reference>
<dbReference type="GO" id="GO:0005576">
    <property type="term" value="C:extracellular region"/>
    <property type="evidence" value="ECO:0007669"/>
    <property type="project" value="UniProtKB-SubCell"/>
</dbReference>
<dbReference type="GO" id="GO:0045490">
    <property type="term" value="P:pectin catabolic process"/>
    <property type="evidence" value="ECO:0007669"/>
    <property type="project" value="UniProtKB-UniRule"/>
</dbReference>
<feature type="non-terminal residue" evidence="13">
    <location>
        <position position="1"/>
    </location>
</feature>
<evidence type="ECO:0000256" key="5">
    <source>
        <dbReference type="ARBA" id="ARBA00022801"/>
    </source>
</evidence>
<keyword evidence="7" id="KW-0961">Cell wall biogenesis/degradation</keyword>
<name>A0A830D6T6_9LAMI</name>
<protein>
    <recommendedName>
        <fullName evidence="3 10">Pectinesterase</fullName>
        <ecNumber evidence="3 10">3.1.1.11</ecNumber>
    </recommendedName>
</protein>
<keyword evidence="5 10" id="KW-0378">Hydrolase</keyword>
<accession>A0A830D6T6</accession>
<dbReference type="GO" id="GO:0042545">
    <property type="term" value="P:cell wall modification"/>
    <property type="evidence" value="ECO:0007669"/>
    <property type="project" value="UniProtKB-UniRule"/>
</dbReference>
<evidence type="ECO:0000256" key="7">
    <source>
        <dbReference type="ARBA" id="ARBA00023316"/>
    </source>
</evidence>
<evidence type="ECO:0000256" key="3">
    <source>
        <dbReference type="ARBA" id="ARBA00013229"/>
    </source>
</evidence>
<evidence type="ECO:0000313" key="14">
    <source>
        <dbReference type="Proteomes" id="UP000653305"/>
    </source>
</evidence>
<feature type="domain" description="Pectinesterase catalytic" evidence="12">
    <location>
        <begin position="33"/>
        <end position="210"/>
    </location>
</feature>
<gene>
    <name evidence="13" type="ORF">PHJA_002700000</name>
</gene>
<evidence type="ECO:0000259" key="12">
    <source>
        <dbReference type="Pfam" id="PF01095"/>
    </source>
</evidence>
<dbReference type="SUPFAM" id="SSF51126">
    <property type="entry name" value="Pectin lyase-like"/>
    <property type="match status" value="1"/>
</dbReference>
<evidence type="ECO:0000256" key="6">
    <source>
        <dbReference type="ARBA" id="ARBA00023085"/>
    </source>
</evidence>
<dbReference type="OrthoDB" id="2019149at2759"/>
<evidence type="ECO:0000256" key="1">
    <source>
        <dbReference type="ARBA" id="ARBA00004613"/>
    </source>
</evidence>
<keyword evidence="6 10" id="KW-0063">Aspartyl esterase</keyword>
<keyword evidence="14" id="KW-1185">Reference proteome</keyword>
<evidence type="ECO:0000256" key="2">
    <source>
        <dbReference type="ARBA" id="ARBA00005184"/>
    </source>
</evidence>
<dbReference type="PROSITE" id="PS00503">
    <property type="entry name" value="PECTINESTERASE_2"/>
    <property type="match status" value="1"/>
</dbReference>
<proteinExistence type="predicted"/>
<comment type="catalytic activity">
    <reaction evidence="8 10">
        <text>[(1-&gt;4)-alpha-D-galacturonosyl methyl ester](n) + n H2O = [(1-&gt;4)-alpha-D-galacturonosyl](n) + n methanol + n H(+)</text>
        <dbReference type="Rhea" id="RHEA:22380"/>
        <dbReference type="Rhea" id="RHEA-COMP:14570"/>
        <dbReference type="Rhea" id="RHEA-COMP:14573"/>
        <dbReference type="ChEBI" id="CHEBI:15377"/>
        <dbReference type="ChEBI" id="CHEBI:15378"/>
        <dbReference type="ChEBI" id="CHEBI:17790"/>
        <dbReference type="ChEBI" id="CHEBI:140522"/>
        <dbReference type="ChEBI" id="CHEBI:140523"/>
        <dbReference type="EC" id="3.1.1.11"/>
    </reaction>
</comment>
<evidence type="ECO:0000313" key="13">
    <source>
        <dbReference type="EMBL" id="GFQ05559.1"/>
    </source>
</evidence>
<dbReference type="UniPathway" id="UPA00545">
    <property type="reaction ID" value="UER00823"/>
</dbReference>
<dbReference type="InterPro" id="IPR012334">
    <property type="entry name" value="Pectin_lyas_fold"/>
</dbReference>
<evidence type="ECO:0000256" key="9">
    <source>
        <dbReference type="PROSITE-ProRule" id="PRU10040"/>
    </source>
</evidence>
<dbReference type="InterPro" id="IPR033131">
    <property type="entry name" value="Pectinesterase_Asp_AS"/>
</dbReference>
<evidence type="ECO:0000256" key="4">
    <source>
        <dbReference type="ARBA" id="ARBA00022525"/>
    </source>
</evidence>
<dbReference type="Proteomes" id="UP000653305">
    <property type="component" value="Unassembled WGS sequence"/>
</dbReference>